<dbReference type="RefSeq" id="WP_243326345.1">
    <property type="nucleotide sequence ID" value="NZ_JAKZMM010000048.1"/>
</dbReference>
<gene>
    <name evidence="8" type="ORF">MUN53_15170</name>
</gene>
<sequence>MKTKYQKVLCVAVLLGSAVTVSAQEDETKKKLDREMTLEREYAPTVQDANKVNTLPAIKEPQVTKRAISYSPFTLATDPEKQISLLPSGNIMTQMDYNKRRGYLNVAAGMHLNINGDFGYHILSTEKDKLNVFLSHRSTNGNIDYIQIEDQVKAKLNDNVGGINYAHTFDKAILKLGGKYNYSGFNYYGLPMNDTPSLTTEDLLQKADRETNQVNQTIQANIGIEAKEDAAFFYLIDLDYINFSHKYGLSKELDGPTEHTLDAKFDFSAFFNGNQRVGVGGQVEYFAYNLPTYPEGVPNCVFANHAEIILSPYYKIAGENWNVKLGANVMFVTGEDNSFTASPNIAADVEVANKTVLYLKANGRLYSNSAYETSLVNRYFNPTEEIAPTREWLNGQVGVKCGAAPGFWFDVFAGYKIRSSDALFVPSRIFNEGEFGNYSNVLPGIDTKAFFAGANLKYSYQNFLDIQLKGVYNSWKGNYDDTWVGGTSNADLTYVYGRPKVEINADVTVKPIEKLAIGLNYYLATDRYTCLFGAEDYKLNNINELNLQVGYTFNDTFGAYLKVNNLLNQQYEMYYGYPMQGINIMGGVNINF</sequence>
<keyword evidence="6" id="KW-0998">Cell outer membrane</keyword>
<dbReference type="SUPFAM" id="SSF56935">
    <property type="entry name" value="Porins"/>
    <property type="match status" value="1"/>
</dbReference>
<dbReference type="Gene3D" id="2.40.170.20">
    <property type="entry name" value="TonB-dependent receptor, beta-barrel domain"/>
    <property type="match status" value="1"/>
</dbReference>
<feature type="chain" id="PRO_5047450063" evidence="7">
    <location>
        <begin position="24"/>
        <end position="592"/>
    </location>
</feature>
<protein>
    <submittedName>
        <fullName evidence="8">TonB-dependent receptor</fullName>
    </submittedName>
</protein>
<dbReference type="InterPro" id="IPR036942">
    <property type="entry name" value="Beta-barrel_TonB_sf"/>
</dbReference>
<dbReference type="Proteomes" id="UP001165444">
    <property type="component" value="Unassembled WGS sequence"/>
</dbReference>
<keyword evidence="9" id="KW-1185">Reference proteome</keyword>
<keyword evidence="7" id="KW-0732">Signal</keyword>
<comment type="subcellular location">
    <subcellularLocation>
        <location evidence="1">Cell outer membrane</location>
        <topology evidence="1">Multi-pass membrane protein</topology>
    </subcellularLocation>
</comment>
<reference evidence="8 9" key="1">
    <citation type="submission" date="2022-03" db="EMBL/GenBank/DDBJ databases">
        <title>Parabacteroides sp. nov. isolated from swine feces.</title>
        <authorList>
            <person name="Bak J.E."/>
        </authorList>
    </citation>
    <scope>NUCLEOTIDE SEQUENCE [LARGE SCALE GENOMIC DNA]</scope>
    <source>
        <strain evidence="8 9">AGMB00274</strain>
    </source>
</reference>
<evidence type="ECO:0000256" key="1">
    <source>
        <dbReference type="ARBA" id="ARBA00004571"/>
    </source>
</evidence>
<proteinExistence type="predicted"/>
<evidence type="ECO:0000256" key="5">
    <source>
        <dbReference type="ARBA" id="ARBA00023136"/>
    </source>
</evidence>
<dbReference type="EMBL" id="JAKZMM010000048">
    <property type="protein sequence ID" value="MCJ2381928.1"/>
    <property type="molecule type" value="Genomic_DNA"/>
</dbReference>
<dbReference type="PANTHER" id="PTHR30069">
    <property type="entry name" value="TONB-DEPENDENT OUTER MEMBRANE RECEPTOR"/>
    <property type="match status" value="1"/>
</dbReference>
<dbReference type="InterPro" id="IPR039426">
    <property type="entry name" value="TonB-dep_rcpt-like"/>
</dbReference>
<organism evidence="8 9">
    <name type="scientific">Parabacteroides faecalis</name>
    <dbReference type="NCBI Taxonomy" id="2924040"/>
    <lineage>
        <taxon>Bacteria</taxon>
        <taxon>Pseudomonadati</taxon>
        <taxon>Bacteroidota</taxon>
        <taxon>Bacteroidia</taxon>
        <taxon>Bacteroidales</taxon>
        <taxon>Tannerellaceae</taxon>
        <taxon>Parabacteroides</taxon>
    </lineage>
</organism>
<comment type="caution">
    <text evidence="8">The sequence shown here is derived from an EMBL/GenBank/DDBJ whole genome shotgun (WGS) entry which is preliminary data.</text>
</comment>
<evidence type="ECO:0000313" key="8">
    <source>
        <dbReference type="EMBL" id="MCJ2381928.1"/>
    </source>
</evidence>
<keyword evidence="4" id="KW-0812">Transmembrane</keyword>
<keyword evidence="2" id="KW-0813">Transport</keyword>
<evidence type="ECO:0000256" key="7">
    <source>
        <dbReference type="SAM" id="SignalP"/>
    </source>
</evidence>
<accession>A0ABT0C4I7</accession>
<evidence type="ECO:0000256" key="3">
    <source>
        <dbReference type="ARBA" id="ARBA00022452"/>
    </source>
</evidence>
<evidence type="ECO:0000256" key="6">
    <source>
        <dbReference type="ARBA" id="ARBA00023237"/>
    </source>
</evidence>
<dbReference type="PANTHER" id="PTHR30069:SF40">
    <property type="entry name" value="TONB-DEPENDENT RECEPTOR NMB0964-RELATED"/>
    <property type="match status" value="1"/>
</dbReference>
<evidence type="ECO:0000256" key="4">
    <source>
        <dbReference type="ARBA" id="ARBA00022692"/>
    </source>
</evidence>
<keyword evidence="5" id="KW-0472">Membrane</keyword>
<keyword evidence="8" id="KW-0675">Receptor</keyword>
<evidence type="ECO:0000313" key="9">
    <source>
        <dbReference type="Proteomes" id="UP001165444"/>
    </source>
</evidence>
<name>A0ABT0C4I7_9BACT</name>
<evidence type="ECO:0000256" key="2">
    <source>
        <dbReference type="ARBA" id="ARBA00022448"/>
    </source>
</evidence>
<feature type="signal peptide" evidence="7">
    <location>
        <begin position="1"/>
        <end position="23"/>
    </location>
</feature>
<keyword evidence="3" id="KW-1134">Transmembrane beta strand</keyword>